<dbReference type="PANTHER" id="PTHR43861:SF1">
    <property type="entry name" value="TRANS-ACONITATE 2-METHYLTRANSFERASE"/>
    <property type="match status" value="1"/>
</dbReference>
<sequence length="317" mass="34224">MSSWIGTGADGLERTVRRGLGTAAPRPYGHPVSPLPDDLPPELAANRRNWDERVPIHLVGYGADAFAADPERLSDVAREDLALMGPHLPGGSVAGLDLVHLQCHIGTDTLSFARLGARVTGVDLSPAAVAAARDLARRAGLAADFVEAEVTAAADVLGRTFDVVHTSIGALCWLPDLDAWARTVAALLRPGGLFFVRDTHPVLAALDDERDDDQLVLTRRYFAGPPLRWDDDVSYVNQDVRIESRETWEWHHPLSEVVGALLGAGLRVTSLGEQTTLPWRALPHMVEVITEHGTAHALPAGRERLPLTFSLTAVRDG</sequence>
<reference evidence="3 4" key="1">
    <citation type="submission" date="2020-05" db="EMBL/GenBank/DDBJ databases">
        <title>MicrobeNet Type strains.</title>
        <authorList>
            <person name="Nicholson A.C."/>
        </authorList>
    </citation>
    <scope>NUCLEOTIDE SEQUENCE [LARGE SCALE GENOMIC DNA]</scope>
    <source>
        <strain evidence="3 4">JCM 14547</strain>
    </source>
</reference>
<evidence type="ECO:0000313" key="4">
    <source>
        <dbReference type="Proteomes" id="UP000555552"/>
    </source>
</evidence>
<proteinExistence type="predicted"/>
<dbReference type="Gene3D" id="3.40.50.150">
    <property type="entry name" value="Vaccinia Virus protein VP39"/>
    <property type="match status" value="1"/>
</dbReference>
<feature type="region of interest" description="Disordered" evidence="1">
    <location>
        <begin position="21"/>
        <end position="40"/>
    </location>
</feature>
<dbReference type="Pfam" id="PF08242">
    <property type="entry name" value="Methyltransf_12"/>
    <property type="match status" value="1"/>
</dbReference>
<organism evidence="3 4">
    <name type="scientific">Pseudokineococcus marinus</name>
    <dbReference type="NCBI Taxonomy" id="351215"/>
    <lineage>
        <taxon>Bacteria</taxon>
        <taxon>Bacillati</taxon>
        <taxon>Actinomycetota</taxon>
        <taxon>Actinomycetes</taxon>
        <taxon>Kineosporiales</taxon>
        <taxon>Kineosporiaceae</taxon>
        <taxon>Pseudokineococcus</taxon>
    </lineage>
</organism>
<gene>
    <name evidence="3" type="ORF">HLB09_05170</name>
</gene>
<dbReference type="GO" id="GO:0008168">
    <property type="term" value="F:methyltransferase activity"/>
    <property type="evidence" value="ECO:0007669"/>
    <property type="project" value="UniProtKB-KW"/>
</dbReference>
<dbReference type="AlphaFoldDB" id="A0A849BIR3"/>
<dbReference type="PANTHER" id="PTHR43861">
    <property type="entry name" value="TRANS-ACONITATE 2-METHYLTRANSFERASE-RELATED"/>
    <property type="match status" value="1"/>
</dbReference>
<dbReference type="CDD" id="cd02440">
    <property type="entry name" value="AdoMet_MTases"/>
    <property type="match status" value="1"/>
</dbReference>
<dbReference type="Proteomes" id="UP000555552">
    <property type="component" value="Unassembled WGS sequence"/>
</dbReference>
<dbReference type="GO" id="GO:0032259">
    <property type="term" value="P:methylation"/>
    <property type="evidence" value="ECO:0007669"/>
    <property type="project" value="UniProtKB-KW"/>
</dbReference>
<keyword evidence="4" id="KW-1185">Reference proteome</keyword>
<dbReference type="EMBL" id="JABEMA010000045">
    <property type="protein sequence ID" value="NNH22491.1"/>
    <property type="molecule type" value="Genomic_DNA"/>
</dbReference>
<protein>
    <submittedName>
        <fullName evidence="3">Class I SAM-dependent methyltransferase</fullName>
    </submittedName>
</protein>
<comment type="caution">
    <text evidence="3">The sequence shown here is derived from an EMBL/GenBank/DDBJ whole genome shotgun (WGS) entry which is preliminary data.</text>
</comment>
<name>A0A849BIR3_9ACTN</name>
<evidence type="ECO:0000256" key="1">
    <source>
        <dbReference type="SAM" id="MobiDB-lite"/>
    </source>
</evidence>
<keyword evidence="3" id="KW-0489">Methyltransferase</keyword>
<evidence type="ECO:0000259" key="2">
    <source>
        <dbReference type="Pfam" id="PF08242"/>
    </source>
</evidence>
<dbReference type="SUPFAM" id="SSF53335">
    <property type="entry name" value="S-adenosyl-L-methionine-dependent methyltransferases"/>
    <property type="match status" value="1"/>
</dbReference>
<feature type="domain" description="Methyltransferase type 12" evidence="2">
    <location>
        <begin position="100"/>
        <end position="194"/>
    </location>
</feature>
<keyword evidence="3" id="KW-0808">Transferase</keyword>
<dbReference type="InterPro" id="IPR029063">
    <property type="entry name" value="SAM-dependent_MTases_sf"/>
</dbReference>
<dbReference type="InterPro" id="IPR013217">
    <property type="entry name" value="Methyltransf_12"/>
</dbReference>
<evidence type="ECO:0000313" key="3">
    <source>
        <dbReference type="EMBL" id="NNH22491.1"/>
    </source>
</evidence>
<accession>A0A849BIR3</accession>